<sequence>MRRWILAAALLAAAPVWAQDAGRAEVFAWRDAPEGTGGFSGIEVTDDGAGFLVLSDRTYLLRGSFTRDEAGRVTGATTEERLPLRGPGGAALPGGRGDSEGLALDAEGGIWISFEGPARVQRGIGPPGETEVLPSPREFAGMGRNAALEALAIGPNGAIYTIPERAGRADQPFPVFRYTDGGWTIPFSLPRIGNFAISGADIGPDGRLYVLERDFVGIGFRSRVRRMALDGTSAEVLIESGIRQFDNLEGISVWRDDAGDLRLTMISDDNLNPLQQTQIVELTVPEAGQGPAPQR</sequence>
<comment type="caution">
    <text evidence="4">The sequence shown here is derived from an EMBL/GenBank/DDBJ whole genome shotgun (WGS) entry which is preliminary data.</text>
</comment>
<dbReference type="SUPFAM" id="SSF101898">
    <property type="entry name" value="NHL repeat"/>
    <property type="match status" value="1"/>
</dbReference>
<dbReference type="Proteomes" id="UP000248311">
    <property type="component" value="Unassembled WGS sequence"/>
</dbReference>
<organism evidence="4 5">
    <name type="scientific">Pseudoroseicyclus aestuarii</name>
    <dbReference type="NCBI Taxonomy" id="1795041"/>
    <lineage>
        <taxon>Bacteria</taxon>
        <taxon>Pseudomonadati</taxon>
        <taxon>Pseudomonadota</taxon>
        <taxon>Alphaproteobacteria</taxon>
        <taxon>Rhodobacterales</taxon>
        <taxon>Paracoccaceae</taxon>
        <taxon>Pseudoroseicyclus</taxon>
    </lineage>
</organism>
<evidence type="ECO:0000256" key="1">
    <source>
        <dbReference type="SAM" id="MobiDB-lite"/>
    </source>
</evidence>
<name>A0A318SVB5_9RHOB</name>
<proteinExistence type="predicted"/>
<dbReference type="InterPro" id="IPR027372">
    <property type="entry name" value="Phytase-like_dom"/>
</dbReference>
<evidence type="ECO:0000313" key="5">
    <source>
        <dbReference type="Proteomes" id="UP000248311"/>
    </source>
</evidence>
<evidence type="ECO:0000256" key="2">
    <source>
        <dbReference type="SAM" id="SignalP"/>
    </source>
</evidence>
<feature type="chain" id="PRO_5016255582" description="Phytase-like domain-containing protein" evidence="2">
    <location>
        <begin position="19"/>
        <end position="295"/>
    </location>
</feature>
<keyword evidence="2" id="KW-0732">Signal</keyword>
<evidence type="ECO:0000259" key="3">
    <source>
        <dbReference type="Pfam" id="PF13449"/>
    </source>
</evidence>
<dbReference type="OrthoDB" id="9798693at2"/>
<feature type="signal peptide" evidence="2">
    <location>
        <begin position="1"/>
        <end position="18"/>
    </location>
</feature>
<reference evidence="4 5" key="1">
    <citation type="submission" date="2018-06" db="EMBL/GenBank/DDBJ databases">
        <title>Genomic Encyclopedia of Type Strains, Phase III (KMG-III): the genomes of soil and plant-associated and newly described type strains.</title>
        <authorList>
            <person name="Whitman W."/>
        </authorList>
    </citation>
    <scope>NUCLEOTIDE SEQUENCE [LARGE SCALE GENOMIC DNA]</scope>
    <source>
        <strain evidence="4 5">CECT 9025</strain>
    </source>
</reference>
<dbReference type="AlphaFoldDB" id="A0A318SVB5"/>
<dbReference type="RefSeq" id="WP_110813406.1">
    <property type="nucleotide sequence ID" value="NZ_QJTE01000002.1"/>
</dbReference>
<protein>
    <recommendedName>
        <fullName evidence="3">Phytase-like domain-containing protein</fullName>
    </recommendedName>
</protein>
<dbReference type="Pfam" id="PF13449">
    <property type="entry name" value="Phytase-like"/>
    <property type="match status" value="1"/>
</dbReference>
<feature type="region of interest" description="Disordered" evidence="1">
    <location>
        <begin position="71"/>
        <end position="96"/>
    </location>
</feature>
<dbReference type="Gene3D" id="2.130.10.10">
    <property type="entry name" value="YVTN repeat-like/Quinoprotein amine dehydrogenase"/>
    <property type="match status" value="1"/>
</dbReference>
<feature type="compositionally biased region" description="Gly residues" evidence="1">
    <location>
        <begin position="86"/>
        <end position="96"/>
    </location>
</feature>
<dbReference type="EMBL" id="QJTE01000002">
    <property type="protein sequence ID" value="PYE84299.1"/>
    <property type="molecule type" value="Genomic_DNA"/>
</dbReference>
<accession>A0A318SVB5</accession>
<gene>
    <name evidence="4" type="ORF">DFP88_10294</name>
</gene>
<dbReference type="InterPro" id="IPR015943">
    <property type="entry name" value="WD40/YVTN_repeat-like_dom_sf"/>
</dbReference>
<evidence type="ECO:0000313" key="4">
    <source>
        <dbReference type="EMBL" id="PYE84299.1"/>
    </source>
</evidence>
<dbReference type="InterPro" id="IPR014567">
    <property type="entry name" value="UCP031900"/>
</dbReference>
<keyword evidence="5" id="KW-1185">Reference proteome</keyword>
<feature type="domain" description="Phytase-like" evidence="3">
    <location>
        <begin position="36"/>
        <end position="270"/>
    </location>
</feature>
<dbReference type="PIRSF" id="PIRSF031900">
    <property type="entry name" value="UCP031900"/>
    <property type="match status" value="1"/>
</dbReference>